<evidence type="ECO:0000313" key="16">
    <source>
        <dbReference type="EMBL" id="KAI1900327.1"/>
    </source>
</evidence>
<dbReference type="InterPro" id="IPR018170">
    <property type="entry name" value="Aldo/ket_reductase_CS"/>
</dbReference>
<dbReference type="InterPro" id="IPR020471">
    <property type="entry name" value="AKR"/>
</dbReference>
<dbReference type="FunFam" id="3.20.20.100:FF:000006">
    <property type="entry name" value="Aldo-keto reductase family 1 member A1"/>
    <property type="match status" value="1"/>
</dbReference>
<dbReference type="CDD" id="cd19106">
    <property type="entry name" value="AKR_AKR1A1-4"/>
    <property type="match status" value="1"/>
</dbReference>
<dbReference type="GO" id="GO:0005829">
    <property type="term" value="C:cytosol"/>
    <property type="evidence" value="ECO:0007669"/>
    <property type="project" value="UniProtKB-SubCell"/>
</dbReference>
<comment type="function">
    <text evidence="14">Catalyzes the NADPH-dependent reduction of a wide variety of carbonyl-containing compounds to their corresponding alcohols. Displays enzymatic activity towards endogenous metabolites such as aromatic and aliphatic aldehydes, ketones, monosaccharides and bile acids. Acts as an aldehyde-detoxification enzyme. Also acts as an inhibitor of protein S-nitrosylation by mediating degradation of S-nitroso-coenzyme A (S-nitroso-CoA), a cofactor required to S-nitrosylate proteins. Also acts as a S-nitroso-glutathione reductase by catalyzing the NADPH-dependent reduction of S-nitrosoglutathione. Displays no reductase activity towards retinoids.</text>
</comment>
<dbReference type="InterPro" id="IPR023210">
    <property type="entry name" value="NADP_OxRdtase_dom"/>
</dbReference>
<dbReference type="AlphaFoldDB" id="A0A8T3DY61"/>
<dbReference type="GO" id="GO:0042593">
    <property type="term" value="P:glucose homeostasis"/>
    <property type="evidence" value="ECO:0007669"/>
    <property type="project" value="UniProtKB-ARBA"/>
</dbReference>
<protein>
    <recommendedName>
        <fullName evidence="9">alcohol dehydrogenase (NADP(+))</fullName>
        <ecNumber evidence="9">1.1.1.2</ecNumber>
    </recommendedName>
    <alternativeName>
        <fullName evidence="10">S-nitroso-CoA reductase</fullName>
    </alternativeName>
</protein>
<evidence type="ECO:0000256" key="14">
    <source>
        <dbReference type="ARBA" id="ARBA00055218"/>
    </source>
</evidence>
<evidence type="ECO:0000256" key="3">
    <source>
        <dbReference type="ARBA" id="ARBA00007905"/>
    </source>
</evidence>
<keyword evidence="17" id="KW-1185">Reference proteome</keyword>
<keyword evidence="8" id="KW-0472">Membrane</keyword>
<evidence type="ECO:0000256" key="5">
    <source>
        <dbReference type="ARBA" id="ARBA00022490"/>
    </source>
</evidence>
<evidence type="ECO:0000256" key="9">
    <source>
        <dbReference type="ARBA" id="ARBA00024074"/>
    </source>
</evidence>
<dbReference type="OrthoDB" id="416253at2759"/>
<evidence type="ECO:0000256" key="12">
    <source>
        <dbReference type="ARBA" id="ARBA00048207"/>
    </source>
</evidence>
<dbReference type="InterPro" id="IPR036812">
    <property type="entry name" value="NAD(P)_OxRdtase_dom_sf"/>
</dbReference>
<evidence type="ECO:0000259" key="15">
    <source>
        <dbReference type="Pfam" id="PF00248"/>
    </source>
</evidence>
<dbReference type="GO" id="GO:0016324">
    <property type="term" value="C:apical plasma membrane"/>
    <property type="evidence" value="ECO:0007669"/>
    <property type="project" value="UniProtKB-SubCell"/>
</dbReference>
<evidence type="ECO:0000256" key="7">
    <source>
        <dbReference type="ARBA" id="ARBA00023002"/>
    </source>
</evidence>
<evidence type="ECO:0000256" key="4">
    <source>
        <dbReference type="ARBA" id="ARBA00022475"/>
    </source>
</evidence>
<evidence type="ECO:0000256" key="1">
    <source>
        <dbReference type="ARBA" id="ARBA00004221"/>
    </source>
</evidence>
<dbReference type="PANTHER" id="PTHR11732">
    <property type="entry name" value="ALDO/KETO REDUCTASE"/>
    <property type="match status" value="1"/>
</dbReference>
<evidence type="ECO:0000256" key="8">
    <source>
        <dbReference type="ARBA" id="ARBA00023136"/>
    </source>
</evidence>
<evidence type="ECO:0000256" key="11">
    <source>
        <dbReference type="ARBA" id="ARBA00047706"/>
    </source>
</evidence>
<organism evidence="16 17">
    <name type="scientific">Albula goreensis</name>
    <dbReference type="NCBI Taxonomy" id="1534307"/>
    <lineage>
        <taxon>Eukaryota</taxon>
        <taxon>Metazoa</taxon>
        <taxon>Chordata</taxon>
        <taxon>Craniata</taxon>
        <taxon>Vertebrata</taxon>
        <taxon>Euteleostomi</taxon>
        <taxon>Actinopterygii</taxon>
        <taxon>Neopterygii</taxon>
        <taxon>Teleostei</taxon>
        <taxon>Albuliformes</taxon>
        <taxon>Albulidae</taxon>
        <taxon>Albula</taxon>
    </lineage>
</organism>
<comment type="similarity">
    <text evidence="3">Belongs to the aldo/keto reductase family.</text>
</comment>
<proteinExistence type="inferred from homology"/>
<dbReference type="InterPro" id="IPR044481">
    <property type="entry name" value="AKR1A"/>
</dbReference>
<keyword evidence="7" id="KW-0560">Oxidoreductase</keyword>
<dbReference type="EMBL" id="JAERUA010000004">
    <property type="protein sequence ID" value="KAI1900327.1"/>
    <property type="molecule type" value="Genomic_DNA"/>
</dbReference>
<dbReference type="SUPFAM" id="SSF51430">
    <property type="entry name" value="NAD(P)-linked oxidoreductase"/>
    <property type="match status" value="1"/>
</dbReference>
<evidence type="ECO:0000256" key="6">
    <source>
        <dbReference type="ARBA" id="ARBA00022857"/>
    </source>
</evidence>
<name>A0A8T3DY61_9TELE</name>
<comment type="caution">
    <text evidence="16">The sequence shown here is derived from an EMBL/GenBank/DDBJ whole genome shotgun (WGS) entry which is preliminary data.</text>
</comment>
<dbReference type="GO" id="GO:0046185">
    <property type="term" value="P:aldehyde catabolic process"/>
    <property type="evidence" value="ECO:0007669"/>
    <property type="project" value="InterPro"/>
</dbReference>
<dbReference type="PROSITE" id="PS00798">
    <property type="entry name" value="ALDOKETO_REDUCTASE_1"/>
    <property type="match status" value="1"/>
</dbReference>
<evidence type="ECO:0000256" key="13">
    <source>
        <dbReference type="ARBA" id="ARBA00048262"/>
    </source>
</evidence>
<gene>
    <name evidence="16" type="ORF">AGOR_G00048830</name>
</gene>
<dbReference type="PRINTS" id="PR00069">
    <property type="entry name" value="ALDKETRDTASE"/>
</dbReference>
<evidence type="ECO:0000313" key="17">
    <source>
        <dbReference type="Proteomes" id="UP000829720"/>
    </source>
</evidence>
<sequence>MTTCTSSREGQSRSNLGILFLRYKTHGPQVQLTIKWSTQTAVIGRGRVNCNIKPFVTFIPLSVSHRTASSEAMSCPCVLLSTGQKIPIVGLGTWKSAPGQVKQAVLSALDCGYRHVDCAAAYGNEHEVGEALTERVGDGKPLQREDLFVTSKLWNTQHHPDDVEAACRKTLTDLGLSYMDLYLMHWPMAFQRGTEVMPRNADGTIRYAYTHYTDTWKAMEKLVDQGLVKAIGLSNFNARQIDDILSIAKHKPVVNQVECHPYLIQSQLLSHCVERGVAVTAYSPLGSPDRPWAALGEPLLLDDPRVVDIAHRYGKTPAQVIIRWQVQRGVICIPKSVTPSRIQQNIQVFDFKLSSADMKQIESFNKNERLIIPTIEKDGKKVWRDTVHPHFPFHDPY</sequence>
<comment type="catalytic activity">
    <reaction evidence="13">
        <text>a primary alcohol + NADP(+) = an aldehyde + NADPH + H(+)</text>
        <dbReference type="Rhea" id="RHEA:15937"/>
        <dbReference type="ChEBI" id="CHEBI:15378"/>
        <dbReference type="ChEBI" id="CHEBI:15734"/>
        <dbReference type="ChEBI" id="CHEBI:17478"/>
        <dbReference type="ChEBI" id="CHEBI:57783"/>
        <dbReference type="ChEBI" id="CHEBI:58349"/>
        <dbReference type="EC" id="1.1.1.2"/>
    </reaction>
</comment>
<comment type="catalytic activity">
    <reaction evidence="11">
        <text>S-nitroso-CoA + NADPH + H(+) = sulfinamide-CoA + NADP(+)</text>
        <dbReference type="Rhea" id="RHEA:78375"/>
        <dbReference type="ChEBI" id="CHEBI:15378"/>
        <dbReference type="ChEBI" id="CHEBI:57783"/>
        <dbReference type="ChEBI" id="CHEBI:58349"/>
        <dbReference type="ChEBI" id="CHEBI:145546"/>
        <dbReference type="ChEBI" id="CHEBI:145548"/>
    </reaction>
    <physiologicalReaction direction="left-to-right" evidence="11">
        <dbReference type="Rhea" id="RHEA:78376"/>
    </physiologicalReaction>
</comment>
<reference evidence="16" key="1">
    <citation type="submission" date="2021-01" db="EMBL/GenBank/DDBJ databases">
        <authorList>
            <person name="Zahm M."/>
            <person name="Roques C."/>
            <person name="Cabau C."/>
            <person name="Klopp C."/>
            <person name="Donnadieu C."/>
            <person name="Jouanno E."/>
            <person name="Lampietro C."/>
            <person name="Louis A."/>
            <person name="Herpin A."/>
            <person name="Echchiki A."/>
            <person name="Berthelot C."/>
            <person name="Parey E."/>
            <person name="Roest-Crollius H."/>
            <person name="Braasch I."/>
            <person name="Postlethwait J."/>
            <person name="Bobe J."/>
            <person name="Montfort J."/>
            <person name="Bouchez O."/>
            <person name="Begum T."/>
            <person name="Mejri S."/>
            <person name="Adams A."/>
            <person name="Chen W.-J."/>
            <person name="Guiguen Y."/>
        </authorList>
    </citation>
    <scope>NUCLEOTIDE SEQUENCE</scope>
    <source>
        <tissue evidence="16">Blood</tissue>
    </source>
</reference>
<keyword evidence="6" id="KW-0521">NADP</keyword>
<dbReference type="EC" id="1.1.1.2" evidence="9"/>
<dbReference type="Gene3D" id="3.20.20.100">
    <property type="entry name" value="NADP-dependent oxidoreductase domain"/>
    <property type="match status" value="1"/>
</dbReference>
<feature type="domain" description="NADP-dependent oxidoreductase" evidence="15">
    <location>
        <begin position="90"/>
        <end position="365"/>
    </location>
</feature>
<dbReference type="Pfam" id="PF00248">
    <property type="entry name" value="Aldo_ket_red"/>
    <property type="match status" value="1"/>
</dbReference>
<dbReference type="Proteomes" id="UP000829720">
    <property type="component" value="Unassembled WGS sequence"/>
</dbReference>
<keyword evidence="4" id="KW-1003">Cell membrane</keyword>
<dbReference type="PROSITE" id="PS00062">
    <property type="entry name" value="ALDOKETO_REDUCTASE_2"/>
    <property type="match status" value="1"/>
</dbReference>
<evidence type="ECO:0000256" key="10">
    <source>
        <dbReference type="ARBA" id="ARBA00044808"/>
    </source>
</evidence>
<keyword evidence="5" id="KW-0963">Cytoplasm</keyword>
<comment type="catalytic activity">
    <reaction evidence="12">
        <text>S-nitrosoglutathione + NADPH + H(+) = S-(hydroxysulfenamide)glutathione + NADP(+)</text>
        <dbReference type="Rhea" id="RHEA:63500"/>
        <dbReference type="ChEBI" id="CHEBI:15378"/>
        <dbReference type="ChEBI" id="CHEBI:57783"/>
        <dbReference type="ChEBI" id="CHEBI:58349"/>
        <dbReference type="ChEBI" id="CHEBI:145544"/>
        <dbReference type="ChEBI" id="CHEBI:229723"/>
    </reaction>
</comment>
<dbReference type="GO" id="GO:0008106">
    <property type="term" value="F:alcohol dehydrogenase (NADP+) activity"/>
    <property type="evidence" value="ECO:0007669"/>
    <property type="project" value="UniProtKB-EC"/>
</dbReference>
<comment type="subcellular location">
    <subcellularLocation>
        <location evidence="1">Apical cell membrane</location>
    </subcellularLocation>
    <subcellularLocation>
        <location evidence="2">Cytoplasm</location>
        <location evidence="2">Cytosol</location>
    </subcellularLocation>
</comment>
<accession>A0A8T3DY61</accession>
<evidence type="ECO:0000256" key="2">
    <source>
        <dbReference type="ARBA" id="ARBA00004514"/>
    </source>
</evidence>
<dbReference type="PROSITE" id="PS00063">
    <property type="entry name" value="ALDOKETO_REDUCTASE_3"/>
    <property type="match status" value="1"/>
</dbReference>